<accession>A0A090VSR8</accession>
<dbReference type="EMBL" id="BBNY01000076">
    <property type="protein sequence ID" value="GAL90583.1"/>
    <property type="molecule type" value="Genomic_DNA"/>
</dbReference>
<keyword evidence="4" id="KW-1185">Reference proteome</keyword>
<dbReference type="eggNOG" id="COG1541">
    <property type="taxonomic scope" value="Bacteria"/>
</dbReference>
<proteinExistence type="predicted"/>
<dbReference type="Proteomes" id="UP000029641">
    <property type="component" value="Unassembled WGS sequence"/>
</dbReference>
<dbReference type="SUPFAM" id="SSF56801">
    <property type="entry name" value="Acetyl-CoA synthetase-like"/>
    <property type="match status" value="1"/>
</dbReference>
<dbReference type="InterPro" id="IPR053158">
    <property type="entry name" value="CapK_Type1_Caps_Biosynth"/>
</dbReference>
<evidence type="ECO:0000313" key="3">
    <source>
        <dbReference type="Proteomes" id="UP000029641"/>
    </source>
</evidence>
<dbReference type="STRING" id="504487.JCM19538_348"/>
<dbReference type="Gene3D" id="3.40.50.12780">
    <property type="entry name" value="N-terminal domain of ligase-like"/>
    <property type="match status" value="1"/>
</dbReference>
<dbReference type="PANTHER" id="PTHR36932">
    <property type="entry name" value="CAPSULAR POLYSACCHARIDE BIOSYNTHESIS PROTEIN"/>
    <property type="match status" value="1"/>
</dbReference>
<dbReference type="AlphaFoldDB" id="A0A090VSR8"/>
<evidence type="ECO:0000313" key="2">
    <source>
        <dbReference type="EMBL" id="GAL90583.1"/>
    </source>
</evidence>
<comment type="caution">
    <text evidence="1">The sequence shown here is derived from an EMBL/GenBank/DDBJ whole genome shotgun (WGS) entry which is preliminary data.</text>
</comment>
<dbReference type="Proteomes" id="UP000030184">
    <property type="component" value="Unassembled WGS sequence"/>
</dbReference>
<dbReference type="InterPro" id="IPR042099">
    <property type="entry name" value="ANL_N_sf"/>
</dbReference>
<evidence type="ECO:0000313" key="4">
    <source>
        <dbReference type="Proteomes" id="UP000030184"/>
    </source>
</evidence>
<protein>
    <submittedName>
        <fullName evidence="1">Coenzyme F390 synthetase</fullName>
    </submittedName>
</protein>
<dbReference type="PANTHER" id="PTHR36932:SF1">
    <property type="entry name" value="CAPSULAR POLYSACCHARIDE BIOSYNTHESIS PROTEIN"/>
    <property type="match status" value="1"/>
</dbReference>
<dbReference type="EMBL" id="BBNR01000007">
    <property type="protein sequence ID" value="GAL67003.1"/>
    <property type="molecule type" value="Genomic_DNA"/>
</dbReference>
<reference evidence="4" key="1">
    <citation type="journal article" date="2014" name="Genome Announc.">
        <title>Draft Genome Sequence of Marine Flavobacterium Jejuia pallidilutea Strain 11shimoA1 and Pigmentation Mutants.</title>
        <authorList>
            <person name="Takatani N."/>
            <person name="Nakanishi M."/>
            <person name="Meirelles P."/>
            <person name="Mino S."/>
            <person name="Suda W."/>
            <person name="Oshima K."/>
            <person name="Hattori M."/>
            <person name="Ohkuma M."/>
            <person name="Hosokawa M."/>
            <person name="Miyashita K."/>
            <person name="Thompson F.L."/>
            <person name="Niwa A."/>
            <person name="Sawabe T."/>
            <person name="Sawabe T."/>
        </authorList>
    </citation>
    <scope>NUCLEOTIDE SEQUENCE [LARGE SCALE GENOMIC DNA]</scope>
    <source>
        <strain evidence="4">JCM 19538</strain>
    </source>
</reference>
<organism evidence="1 3">
    <name type="scientific">Jejuia pallidilutea</name>
    <dbReference type="NCBI Taxonomy" id="504487"/>
    <lineage>
        <taxon>Bacteria</taxon>
        <taxon>Pseudomonadati</taxon>
        <taxon>Bacteroidota</taxon>
        <taxon>Flavobacteriia</taxon>
        <taxon>Flavobacteriales</taxon>
        <taxon>Flavobacteriaceae</taxon>
        <taxon>Jejuia</taxon>
    </lineage>
</organism>
<dbReference type="RefSeq" id="WP_042243329.1">
    <property type="nucleotide sequence ID" value="NZ_BBNR01000007.1"/>
</dbReference>
<gene>
    <name evidence="1" type="ORF">JCM19301_2168</name>
    <name evidence="2" type="ORF">JCM19538_348</name>
</gene>
<name>A0A090VSR8_9FLAO</name>
<dbReference type="OrthoDB" id="580775at2"/>
<sequence>MKQKNLRSRIFWLIDSIKGNHLNKHLNEINTVLTNPENKTSRNIRENNLNNILQHAVNTTPYYSKYINAKSVFDFPVVKKNLIQDNFEEFRSKPFIDKKNFKVSTSGSTGVPFFLFQDKTKRDRNKADVLYFLNRCDYNIGDRLFNLAVRLKQSKTKRLMSWLQNVALIEIGKLNNEKIIEILDQVKKDRNKNKVMLGYASGFESVIDFLDNNSYDLKDINLNSIIVNSEYLSRQTKKTLSKYFNTQALSRYSSEEVGIVAHQTLDSVDSFVLNHASYFIEVLNFENDDHVKKGEIGRIVITDLFNYAMPLIRYDTGDIAKYNINEKGITEFERIEGRKLDLIYNTQGNVLSSYIVYKKFYNYYHLLKQYQFIQQGEKEYEIVLNLRNDTFGFEKELIQDVKNDFGQDAKVLIKYVNEIPPLSSGKRRKVVNNYKT</sequence>
<evidence type="ECO:0000313" key="1">
    <source>
        <dbReference type="EMBL" id="GAL67003.1"/>
    </source>
</evidence>